<keyword evidence="1" id="KW-0812">Transmembrane</keyword>
<proteinExistence type="predicted"/>
<feature type="signal peptide" evidence="2">
    <location>
        <begin position="1"/>
        <end position="23"/>
    </location>
</feature>
<evidence type="ECO:0008006" key="5">
    <source>
        <dbReference type="Google" id="ProtNLM"/>
    </source>
</evidence>
<reference evidence="3 4" key="1">
    <citation type="submission" date="2015-07" db="EMBL/GenBank/DDBJ databases">
        <title>The genome of Melipona quadrifasciata.</title>
        <authorList>
            <person name="Pan H."/>
            <person name="Kapheim K."/>
        </authorList>
    </citation>
    <scope>NUCLEOTIDE SEQUENCE [LARGE SCALE GENOMIC DNA]</scope>
    <source>
        <strain evidence="3">0111107301</strain>
        <tissue evidence="3">Whole body</tissue>
    </source>
</reference>
<dbReference type="AlphaFoldDB" id="A0A0N0BE49"/>
<evidence type="ECO:0000256" key="1">
    <source>
        <dbReference type="SAM" id="Phobius"/>
    </source>
</evidence>
<sequence>MTAISCKIIFICLLLSVEQFTYSSQFGFVDVKDLIKFGNEVIMYTFESWDLIRPKDSEYDNSLPFIHRMEKELKNRISKVSQQIGTFEEHMDVHLDTITNQILTQIPLQERLDEKLRIIEQYIGQISDLYNDFHLYSKTPDKYERYTLEDFAKTCVSSRLGALPDLLKSIHRLFVPSPDEILNRSILILLANQMQKDHRNMKKLSIHVCLLFFCTIWIATGIKYDTTLIDEMRNKLLRLEKTLERDLFHSRLHEFENDGQGKYVWLIKSFKKFGDELEQNFPTNGSENLNALNPIWLWARTENELKGVDGLYRVFRMMQQEIVNGEAVLDISKLADFLDTILHDPNASIVRALGRISDLIVNEKLFISAYQEAASQICNENQSLQQLLYNLYTTVTLSEIKGYSMIQFSYRLLRLYNPGTNFTEEMKTVQEQYEERTRETLRAVKTAMAFSPRHLWRCDARLHKLDNTYTKLTQLFQGYIVNEVDLNSEVTCRENCAYYEYSKVYDCYKNLFCSQQRKCNGKVLKCEYIDSDMWICPSKSNDRRYDYIEYENGMIFGQKNTCNKTVTKVDSWWRWLFWHCSYCFCYCDDNTINSDRYFSLRKVESDTANNKVVTGIRFRKVNQIIHMQIQEGELLPRGYIDQSTVHWKPIEEFSILDRNVKNGIDYHTLSWEKRGLDLDDLVHDDDYLLTGVKFRMIGPRLNLEVKMTAFNFTTGKLIKPLEKSLWISHDNTDRTELKLENPDIPIRTPLLALPDSKPQQYLNFAPSDRKKDAAQNTIPFLDIQSVESNPAIPIAGAGIFHKGRSASGGYVAMRLITYDFSKHFQVDLSPSTDTVIDAPNEIRAI</sequence>
<protein>
    <recommendedName>
        <fullName evidence="5">Vitellogenin domain-containing protein</fullName>
    </recommendedName>
</protein>
<keyword evidence="4" id="KW-1185">Reference proteome</keyword>
<keyword evidence="2" id="KW-0732">Signal</keyword>
<feature type="transmembrane region" description="Helical" evidence="1">
    <location>
        <begin position="204"/>
        <end position="224"/>
    </location>
</feature>
<dbReference type="PANTHER" id="PTHR47890">
    <property type="entry name" value="LD24308P"/>
    <property type="match status" value="1"/>
</dbReference>
<dbReference type="Pfam" id="PF16061">
    <property type="entry name" value="DUF4803"/>
    <property type="match status" value="1"/>
</dbReference>
<evidence type="ECO:0000313" key="4">
    <source>
        <dbReference type="Proteomes" id="UP000053105"/>
    </source>
</evidence>
<dbReference type="InterPro" id="IPR032062">
    <property type="entry name" value="DUF4803"/>
</dbReference>
<accession>A0A0N0BE49</accession>
<keyword evidence="1" id="KW-1133">Transmembrane helix</keyword>
<dbReference type="Proteomes" id="UP000053105">
    <property type="component" value="Unassembled WGS sequence"/>
</dbReference>
<name>A0A0N0BE49_9HYME</name>
<dbReference type="PANTHER" id="PTHR47890:SF1">
    <property type="entry name" value="LD24308P"/>
    <property type="match status" value="1"/>
</dbReference>
<keyword evidence="1" id="KW-0472">Membrane</keyword>
<dbReference type="STRING" id="166423.A0A0N0BE49"/>
<organism evidence="3 4">
    <name type="scientific">Melipona quadrifasciata</name>
    <dbReference type="NCBI Taxonomy" id="166423"/>
    <lineage>
        <taxon>Eukaryota</taxon>
        <taxon>Metazoa</taxon>
        <taxon>Ecdysozoa</taxon>
        <taxon>Arthropoda</taxon>
        <taxon>Hexapoda</taxon>
        <taxon>Insecta</taxon>
        <taxon>Pterygota</taxon>
        <taxon>Neoptera</taxon>
        <taxon>Endopterygota</taxon>
        <taxon>Hymenoptera</taxon>
        <taxon>Apocrita</taxon>
        <taxon>Aculeata</taxon>
        <taxon>Apoidea</taxon>
        <taxon>Anthophila</taxon>
        <taxon>Apidae</taxon>
        <taxon>Melipona</taxon>
    </lineage>
</organism>
<gene>
    <name evidence="3" type="ORF">WN51_01665</name>
</gene>
<dbReference type="EMBL" id="KQ435840">
    <property type="protein sequence ID" value="KOX71392.1"/>
    <property type="molecule type" value="Genomic_DNA"/>
</dbReference>
<feature type="chain" id="PRO_5005844799" description="Vitellogenin domain-containing protein" evidence="2">
    <location>
        <begin position="24"/>
        <end position="845"/>
    </location>
</feature>
<evidence type="ECO:0000256" key="2">
    <source>
        <dbReference type="SAM" id="SignalP"/>
    </source>
</evidence>
<dbReference type="OrthoDB" id="6366357at2759"/>
<evidence type="ECO:0000313" key="3">
    <source>
        <dbReference type="EMBL" id="KOX71392.1"/>
    </source>
</evidence>